<feature type="compositionally biased region" description="Polar residues" evidence="1">
    <location>
        <begin position="18"/>
        <end position="38"/>
    </location>
</feature>
<dbReference type="Proteomes" id="UP000254191">
    <property type="component" value="Unassembled WGS sequence"/>
</dbReference>
<sequence>MLDTLDVVNELAALTASHTHNNTGSPLNASAISNTGTKSAGLKQKYSPVIG</sequence>
<name>A0A379GFD9_PROMI</name>
<organism evidence="2 3">
    <name type="scientific">Proteus mirabilis</name>
    <dbReference type="NCBI Taxonomy" id="584"/>
    <lineage>
        <taxon>Bacteria</taxon>
        <taxon>Pseudomonadati</taxon>
        <taxon>Pseudomonadota</taxon>
        <taxon>Gammaproteobacteria</taxon>
        <taxon>Enterobacterales</taxon>
        <taxon>Morganellaceae</taxon>
        <taxon>Proteus</taxon>
    </lineage>
</organism>
<dbReference type="EMBL" id="UGTS01000006">
    <property type="protein sequence ID" value="SUC39709.1"/>
    <property type="molecule type" value="Genomic_DNA"/>
</dbReference>
<proteinExistence type="predicted"/>
<gene>
    <name evidence="2" type="ORF">NCTC11938_03970</name>
</gene>
<reference evidence="2 3" key="1">
    <citation type="submission" date="2018-06" db="EMBL/GenBank/DDBJ databases">
        <authorList>
            <consortium name="Pathogen Informatics"/>
            <person name="Doyle S."/>
        </authorList>
    </citation>
    <scope>NUCLEOTIDE SEQUENCE [LARGE SCALE GENOMIC DNA]</scope>
    <source>
        <strain evidence="2 3">NCTC11938</strain>
    </source>
</reference>
<evidence type="ECO:0000313" key="3">
    <source>
        <dbReference type="Proteomes" id="UP000254191"/>
    </source>
</evidence>
<accession>A0A379GFD9</accession>
<evidence type="ECO:0000313" key="2">
    <source>
        <dbReference type="EMBL" id="SUC39709.1"/>
    </source>
</evidence>
<evidence type="ECO:0000256" key="1">
    <source>
        <dbReference type="SAM" id="MobiDB-lite"/>
    </source>
</evidence>
<protein>
    <submittedName>
        <fullName evidence="2">Uncharacterized protein</fullName>
    </submittedName>
</protein>
<feature type="region of interest" description="Disordered" evidence="1">
    <location>
        <begin position="18"/>
        <end position="51"/>
    </location>
</feature>
<dbReference type="AlphaFoldDB" id="A0A379GFD9"/>